<dbReference type="GO" id="GO:0004347">
    <property type="term" value="F:glucose-6-phosphate isomerase activity"/>
    <property type="evidence" value="ECO:0007669"/>
    <property type="project" value="InterPro"/>
</dbReference>
<reference evidence="4 5" key="1">
    <citation type="submission" date="2018-07" db="EMBL/GenBank/DDBJ databases">
        <title>Desertimonas flava gen. nov. sp. nov.</title>
        <authorList>
            <person name="Liu S."/>
        </authorList>
    </citation>
    <scope>NUCLEOTIDE SEQUENCE [LARGE SCALE GENOMIC DNA]</scope>
    <source>
        <strain evidence="4 5">16Sb5-5</strain>
    </source>
</reference>
<dbReference type="GO" id="GO:1901135">
    <property type="term" value="P:carbohydrate derivative metabolic process"/>
    <property type="evidence" value="ECO:0007669"/>
    <property type="project" value="InterPro"/>
</dbReference>
<dbReference type="Gene3D" id="3.40.50.10490">
    <property type="entry name" value="Glucose-6-phosphate isomerase like protein, domain 1"/>
    <property type="match status" value="1"/>
</dbReference>
<dbReference type="Pfam" id="PF10432">
    <property type="entry name" value="bact-PGI_C"/>
    <property type="match status" value="1"/>
</dbReference>
<evidence type="ECO:0000259" key="3">
    <source>
        <dbReference type="Pfam" id="PF10432"/>
    </source>
</evidence>
<name>A0A367YYE1_9ACTN</name>
<accession>A0A367YYE1</accession>
<evidence type="ECO:0000256" key="2">
    <source>
        <dbReference type="ARBA" id="ARBA00023235"/>
    </source>
</evidence>
<comment type="caution">
    <text evidence="4">The sequence shown here is derived from an EMBL/GenBank/DDBJ whole genome shotgun (WGS) entry which is preliminary data.</text>
</comment>
<dbReference type="RefSeq" id="WP_114125507.1">
    <property type="nucleotide sequence ID" value="NZ_QOUI01000002.1"/>
</dbReference>
<protein>
    <recommendedName>
        <fullName evidence="3">Bifunctional glucose-6-phosphate/mannose-6-phosphate isomerase C-terminal domain-containing protein</fullName>
    </recommendedName>
</protein>
<organism evidence="4 5">
    <name type="scientific">Desertihabitans brevis</name>
    <dbReference type="NCBI Taxonomy" id="2268447"/>
    <lineage>
        <taxon>Bacteria</taxon>
        <taxon>Bacillati</taxon>
        <taxon>Actinomycetota</taxon>
        <taxon>Actinomycetes</taxon>
        <taxon>Propionibacteriales</taxon>
        <taxon>Propionibacteriaceae</taxon>
        <taxon>Desertihabitans</taxon>
    </lineage>
</organism>
<gene>
    <name evidence="4" type="ORF">DT076_04865</name>
</gene>
<dbReference type="GO" id="GO:0097367">
    <property type="term" value="F:carbohydrate derivative binding"/>
    <property type="evidence" value="ECO:0007669"/>
    <property type="project" value="InterPro"/>
</dbReference>
<keyword evidence="5" id="KW-1185">Reference proteome</keyword>
<evidence type="ECO:0000256" key="1">
    <source>
        <dbReference type="ARBA" id="ARBA00010523"/>
    </source>
</evidence>
<keyword evidence="2" id="KW-0413">Isomerase</keyword>
<dbReference type="SUPFAM" id="SSF53697">
    <property type="entry name" value="SIS domain"/>
    <property type="match status" value="1"/>
</dbReference>
<evidence type="ECO:0000313" key="5">
    <source>
        <dbReference type="Proteomes" id="UP000252770"/>
    </source>
</evidence>
<proteinExistence type="inferred from homology"/>
<dbReference type="Proteomes" id="UP000252770">
    <property type="component" value="Unassembled WGS sequence"/>
</dbReference>
<dbReference type="EMBL" id="QOUI01000002">
    <property type="protein sequence ID" value="RCK70737.1"/>
    <property type="molecule type" value="Genomic_DNA"/>
</dbReference>
<dbReference type="GO" id="GO:0005975">
    <property type="term" value="P:carbohydrate metabolic process"/>
    <property type="evidence" value="ECO:0007669"/>
    <property type="project" value="InterPro"/>
</dbReference>
<dbReference type="InterPro" id="IPR046348">
    <property type="entry name" value="SIS_dom_sf"/>
</dbReference>
<evidence type="ECO:0000313" key="4">
    <source>
        <dbReference type="EMBL" id="RCK70737.1"/>
    </source>
</evidence>
<dbReference type="GO" id="GO:0004476">
    <property type="term" value="F:mannose-6-phosphate isomerase activity"/>
    <property type="evidence" value="ECO:0007669"/>
    <property type="project" value="InterPro"/>
</dbReference>
<sequence length="349" mass="36468">MVEFEDARLEDRAALERADPLLRRLAGAGARIRVEAGAAAQPIATLRAEVADQGRPRAVIAVGTEARLVRSLLEPVCPVPMMAWPGSTLPGWVGPLDLVVVLAAHGGEQALVRAAHEAVRRGSRLLVTAPAGSAVVDAAGSRATAVLPTTTSDPLAAVAVVAAALHQLEMGPPVDLEGVATALDRVAEECSPFVDLSTNPAKDLALALADAQPLVWGGSVLAARASRRVAEALRAASGRPALAADADALLPLLVGTEPRDPFADPFDQTVTDRRPALLLLDDGHGNELVTIARRHLEGAAEVADVRVCKVATDHGDPLQRYAVLHQKGLFAAGYLAVGLDRFDERWLGT</sequence>
<feature type="domain" description="Bifunctional glucose-6-phosphate/mannose-6-phosphate isomerase C-terminal" evidence="3">
    <location>
        <begin position="198"/>
        <end position="338"/>
    </location>
</feature>
<comment type="similarity">
    <text evidence="1">Belongs to the PGI/PMI family.</text>
</comment>
<dbReference type="AlphaFoldDB" id="A0A367YYE1"/>
<dbReference type="InterPro" id="IPR019490">
    <property type="entry name" value="Glu6P/Mann6P_isomerase_C"/>
</dbReference>